<sequence>MKERNKKKILLLNCAFILTAGGILLFLLNAPEETTAHLPKDEIHAKFHEIASKKEAEKNCTDCHNENGVAPLPDGHPPKYRCLFCHKRD</sequence>
<reference evidence="2 3" key="1">
    <citation type="submission" date="2016-12" db="EMBL/GenBank/DDBJ databases">
        <authorList>
            <person name="Song W.-J."/>
            <person name="Kurnit D.M."/>
        </authorList>
    </citation>
    <scope>NUCLEOTIDE SEQUENCE [LARGE SCALE GENOMIC DNA]</scope>
    <source>
        <strain evidence="2 3">DSM 18488</strain>
    </source>
</reference>
<feature type="transmembrane region" description="Helical" evidence="1">
    <location>
        <begin position="9"/>
        <end position="28"/>
    </location>
</feature>
<organism evidence="2 3">
    <name type="scientific">Desulfopila aestuarii DSM 18488</name>
    <dbReference type="NCBI Taxonomy" id="1121416"/>
    <lineage>
        <taxon>Bacteria</taxon>
        <taxon>Pseudomonadati</taxon>
        <taxon>Thermodesulfobacteriota</taxon>
        <taxon>Desulfobulbia</taxon>
        <taxon>Desulfobulbales</taxon>
        <taxon>Desulfocapsaceae</taxon>
        <taxon>Desulfopila</taxon>
    </lineage>
</organism>
<dbReference type="Proteomes" id="UP000184603">
    <property type="component" value="Unassembled WGS sequence"/>
</dbReference>
<dbReference type="SUPFAM" id="SSF48695">
    <property type="entry name" value="Multiheme cytochromes"/>
    <property type="match status" value="1"/>
</dbReference>
<dbReference type="RefSeq" id="WP_073612421.1">
    <property type="nucleotide sequence ID" value="NZ_FRFE01000004.1"/>
</dbReference>
<dbReference type="EMBL" id="FRFE01000004">
    <property type="protein sequence ID" value="SHO45397.1"/>
    <property type="molecule type" value="Genomic_DNA"/>
</dbReference>
<keyword evidence="3" id="KW-1185">Reference proteome</keyword>
<protein>
    <submittedName>
        <fullName evidence="2">Uncharacterized protein</fullName>
    </submittedName>
</protein>
<dbReference type="InterPro" id="IPR036280">
    <property type="entry name" value="Multihaem_cyt_sf"/>
</dbReference>
<evidence type="ECO:0000256" key="1">
    <source>
        <dbReference type="SAM" id="Phobius"/>
    </source>
</evidence>
<evidence type="ECO:0000313" key="3">
    <source>
        <dbReference type="Proteomes" id="UP000184603"/>
    </source>
</evidence>
<dbReference type="OrthoDB" id="5432744at2"/>
<keyword evidence="1" id="KW-0472">Membrane</keyword>
<accession>A0A1M7Y114</accession>
<dbReference type="AlphaFoldDB" id="A0A1M7Y114"/>
<keyword evidence="1" id="KW-0812">Transmembrane</keyword>
<proteinExistence type="predicted"/>
<keyword evidence="1" id="KW-1133">Transmembrane helix</keyword>
<gene>
    <name evidence="2" type="ORF">SAMN02745220_01070</name>
</gene>
<evidence type="ECO:0000313" key="2">
    <source>
        <dbReference type="EMBL" id="SHO45397.1"/>
    </source>
</evidence>
<dbReference type="Gene3D" id="1.10.1130.20">
    <property type="match status" value="1"/>
</dbReference>
<name>A0A1M7Y114_9BACT</name>